<organism evidence="1 2">
    <name type="scientific">Desulforamulus profundi</name>
    <dbReference type="NCBI Taxonomy" id="1383067"/>
    <lineage>
        <taxon>Bacteria</taxon>
        <taxon>Bacillati</taxon>
        <taxon>Bacillota</taxon>
        <taxon>Clostridia</taxon>
        <taxon>Eubacteriales</taxon>
        <taxon>Peptococcaceae</taxon>
        <taxon>Desulforamulus</taxon>
    </lineage>
</organism>
<evidence type="ECO:0000313" key="2">
    <source>
        <dbReference type="Proteomes" id="UP000222564"/>
    </source>
</evidence>
<dbReference type="Proteomes" id="UP000222564">
    <property type="component" value="Unassembled WGS sequence"/>
</dbReference>
<dbReference type="OrthoDB" id="1787482at2"/>
<dbReference type="AlphaFoldDB" id="A0A2C6MJ11"/>
<proteinExistence type="predicted"/>
<name>A0A2C6MJ11_9FIRM</name>
<protein>
    <submittedName>
        <fullName evidence="1">Uncharacterized protein</fullName>
    </submittedName>
</protein>
<dbReference type="RefSeq" id="WP_099082232.1">
    <property type="nucleotide sequence ID" value="NZ_AWQQ01000020.1"/>
</dbReference>
<gene>
    <name evidence="1" type="ORF">P378_03495</name>
</gene>
<keyword evidence="2" id="KW-1185">Reference proteome</keyword>
<accession>A0A2C6MJ11</accession>
<sequence>MFRDLKLIIYLQMYKDDPNKLVELFNHHREELLKLKERYPAWKSFVKPEVLAALKSKGLPVD</sequence>
<comment type="caution">
    <text evidence="1">The sequence shown here is derived from an EMBL/GenBank/DDBJ whole genome shotgun (WGS) entry which is preliminary data.</text>
</comment>
<evidence type="ECO:0000313" key="1">
    <source>
        <dbReference type="EMBL" id="PHJ39486.1"/>
    </source>
</evidence>
<reference evidence="1 2" key="1">
    <citation type="submission" date="2013-09" db="EMBL/GenBank/DDBJ databases">
        <title>Biodegradation of hydrocarbons in the deep terrestrial subsurface : characterization of a microbial consortium composed of two Desulfotomaculum species originating from a deep geological formation.</title>
        <authorList>
            <person name="Aullo T."/>
            <person name="Berlendis S."/>
            <person name="Lascourreges J.-F."/>
            <person name="Dessort D."/>
            <person name="Saint-Laurent S."/>
            <person name="Schraauwers B."/>
            <person name="Mas J."/>
            <person name="Magot M."/>
            <person name="Ranchou-Peyruse A."/>
        </authorList>
    </citation>
    <scope>NUCLEOTIDE SEQUENCE [LARGE SCALE GENOMIC DNA]</scope>
    <source>
        <strain evidence="1 2">Bs107</strain>
    </source>
</reference>
<dbReference type="EMBL" id="AWQQ01000020">
    <property type="protein sequence ID" value="PHJ39486.1"/>
    <property type="molecule type" value="Genomic_DNA"/>
</dbReference>